<evidence type="ECO:0000313" key="3">
    <source>
        <dbReference type="Proteomes" id="UP000184339"/>
    </source>
</evidence>
<reference evidence="3" key="1">
    <citation type="submission" date="2016-11" db="EMBL/GenBank/DDBJ databases">
        <authorList>
            <person name="Varghese N."/>
            <person name="Submissions S."/>
        </authorList>
    </citation>
    <scope>NUCLEOTIDE SEQUENCE [LARGE SCALE GENOMIC DNA]</scope>
    <source>
        <strain evidence="3">Sac-22</strain>
    </source>
</reference>
<dbReference type="Proteomes" id="UP000184339">
    <property type="component" value="Unassembled WGS sequence"/>
</dbReference>
<dbReference type="OrthoDB" id="8585936at2"/>
<dbReference type="SUPFAM" id="SSF53850">
    <property type="entry name" value="Periplasmic binding protein-like II"/>
    <property type="match status" value="1"/>
</dbReference>
<feature type="signal peptide" evidence="1">
    <location>
        <begin position="1"/>
        <end position="24"/>
    </location>
</feature>
<keyword evidence="3" id="KW-1185">Reference proteome</keyword>
<name>A0A1M7TBF5_9BURK</name>
<dbReference type="AlphaFoldDB" id="A0A1M7TBF5"/>
<evidence type="ECO:0000313" key="2">
    <source>
        <dbReference type="EMBL" id="SHN68033.1"/>
    </source>
</evidence>
<accession>A0A1M7TBF5</accession>
<keyword evidence="1" id="KW-0732">Signal</keyword>
<feature type="chain" id="PRO_5013382911" evidence="1">
    <location>
        <begin position="25"/>
        <end position="248"/>
    </location>
</feature>
<dbReference type="EMBL" id="FRCX01000012">
    <property type="protein sequence ID" value="SHN68033.1"/>
    <property type="molecule type" value="Genomic_DNA"/>
</dbReference>
<dbReference type="STRING" id="551987.SAMN05192549_11292"/>
<proteinExistence type="predicted"/>
<organism evidence="2 3">
    <name type="scientific">Duganella sacchari</name>
    <dbReference type="NCBI Taxonomy" id="551987"/>
    <lineage>
        <taxon>Bacteria</taxon>
        <taxon>Pseudomonadati</taxon>
        <taxon>Pseudomonadota</taxon>
        <taxon>Betaproteobacteria</taxon>
        <taxon>Burkholderiales</taxon>
        <taxon>Oxalobacteraceae</taxon>
        <taxon>Telluria group</taxon>
        <taxon>Duganella</taxon>
    </lineage>
</organism>
<gene>
    <name evidence="2" type="ORF">SAMN05192549_11292</name>
</gene>
<sequence>MPARSAVTIFLLLCALAFHGRLSAEVVNVYTSARVAPLLSNDGHGMYADMVDYLNRQKIGDLQFKLIYLPRKRLQLQVENGTLDGIVIGMMPHWFDDVAQKKYLWTAPFALDRYVVVLPVNQPYSDTVPGPLAGHTLGMVLGYSYPDLDAWIRRQGLIRNDAGSDEHNLEKLRLHRVDGVLAAESIVRWYLKQHAMQAQFQVHVLPSQPTERRFLIPHAQAAIYHKIAPVLRKLKDDPEWQRSVGKYE</sequence>
<protein>
    <submittedName>
        <fullName evidence="2">Amino acid ABC transporter substrate-binding protein, PAAT family</fullName>
    </submittedName>
</protein>
<dbReference type="Gene3D" id="3.40.190.10">
    <property type="entry name" value="Periplasmic binding protein-like II"/>
    <property type="match status" value="2"/>
</dbReference>
<evidence type="ECO:0000256" key="1">
    <source>
        <dbReference type="SAM" id="SignalP"/>
    </source>
</evidence>
<dbReference type="RefSeq" id="WP_084560314.1">
    <property type="nucleotide sequence ID" value="NZ_FRCX01000012.1"/>
</dbReference>